<keyword evidence="2" id="KW-0808">Transferase</keyword>
<dbReference type="Gene3D" id="3.30.559.10">
    <property type="entry name" value="Chloramphenicol acetyltransferase-like domain"/>
    <property type="match status" value="2"/>
</dbReference>
<dbReference type="PANTHER" id="PTHR31642:SF13">
    <property type="entry name" value="AGMATINE HYDROXYCINNAMOYLTRANSFERASE 1"/>
    <property type="match status" value="1"/>
</dbReference>
<gene>
    <name evidence="4" type="primary">gb13531</name>
    <name evidence="4" type="ORF">PR202_gb13531</name>
</gene>
<protein>
    <submittedName>
        <fullName evidence="4">Uncharacterized protein</fullName>
    </submittedName>
</protein>
<dbReference type="Pfam" id="PF02458">
    <property type="entry name" value="Transferase"/>
    <property type="match status" value="1"/>
</dbReference>
<proteinExistence type="inferred from homology"/>
<evidence type="ECO:0000313" key="5">
    <source>
        <dbReference type="Proteomes" id="UP001054889"/>
    </source>
</evidence>
<evidence type="ECO:0000256" key="2">
    <source>
        <dbReference type="ARBA" id="ARBA00022679"/>
    </source>
</evidence>
<evidence type="ECO:0000256" key="1">
    <source>
        <dbReference type="ARBA" id="ARBA00009861"/>
    </source>
</evidence>
<dbReference type="InterPro" id="IPR023213">
    <property type="entry name" value="CAT-like_dom_sf"/>
</dbReference>
<dbReference type="InterPro" id="IPR050317">
    <property type="entry name" value="Plant_Fungal_Acyltransferase"/>
</dbReference>
<dbReference type="PANTHER" id="PTHR31642">
    <property type="entry name" value="TRICHOTHECENE 3-O-ACETYLTRANSFERASE"/>
    <property type="match status" value="1"/>
</dbReference>
<dbReference type="FunFam" id="3.30.559.10:FF:000008">
    <property type="entry name" value="Tryptamine hydroxycinnamoyl transferase"/>
    <property type="match status" value="1"/>
</dbReference>
<keyword evidence="3" id="KW-0012">Acyltransferase</keyword>
<comment type="similarity">
    <text evidence="1">Belongs to the plant acyltransferase family.</text>
</comment>
<evidence type="ECO:0000256" key="3">
    <source>
        <dbReference type="ARBA" id="ARBA00023315"/>
    </source>
</evidence>
<comment type="caution">
    <text evidence="4">The sequence shown here is derived from an EMBL/GenBank/DDBJ whole genome shotgun (WGS) entry which is preliminary data.</text>
</comment>
<reference evidence="4" key="1">
    <citation type="journal article" date="2018" name="DNA Res.">
        <title>Multiple hybrid de novo genome assembly of finger millet, an orphan allotetraploid crop.</title>
        <authorList>
            <person name="Hatakeyama M."/>
            <person name="Aluri S."/>
            <person name="Balachadran M.T."/>
            <person name="Sivarajan S.R."/>
            <person name="Patrignani A."/>
            <person name="Gruter S."/>
            <person name="Poveda L."/>
            <person name="Shimizu-Inatsugi R."/>
            <person name="Baeten J."/>
            <person name="Francoijs K.J."/>
            <person name="Nataraja K.N."/>
            <person name="Reddy Y.A.N."/>
            <person name="Phadnis S."/>
            <person name="Ravikumar R.L."/>
            <person name="Schlapbach R."/>
            <person name="Sreeman S.M."/>
            <person name="Shimizu K.K."/>
        </authorList>
    </citation>
    <scope>NUCLEOTIDE SEQUENCE</scope>
</reference>
<dbReference type="Proteomes" id="UP001054889">
    <property type="component" value="Unassembled WGS sequence"/>
</dbReference>
<sequence length="456" mass="50312">MMKITVQSSKTIKPIYDDDGNNAPSPQQPEAVLLTVFDKATFDQRISAMNFFHPPSPSTAALESGLARILTACRVWAGRLGVDPTTGNRAILLNDAGARLVEATADVSLSSMMPTEPTPELQSLHPSRHGVEELLLVQATRFTCGSFVVGYTLHHLVADGQAMATTMVALGQAIRGVPVDPVPVIDRALPVFAPRNPPRVEFEHRDAEFKLPHHQTEKVYSSKVISDDEVVVHRVRFSRQSISKLKSMASSSSTSRRPSYTTLQCVVAYLWRCITKARRFAGHQITTTMRVAVNGRTRLHDPPIPQEYIGNAVLWARPTATMAELADMPLGHVVELVSRAVARMDDRYFRSFIDLASSGAVEEEGLTPTADATKMVLSPDVEVYSLLGFQFHEIDFGTGAPFFHMRGYVAEEGLVFVVPSFSGDGSIYAYVNFFRRDMEMFKRCCYSVIAAADARL</sequence>
<dbReference type="EMBL" id="BQKI01000078">
    <property type="protein sequence ID" value="GJN25673.1"/>
    <property type="molecule type" value="Genomic_DNA"/>
</dbReference>
<dbReference type="GO" id="GO:0016747">
    <property type="term" value="F:acyltransferase activity, transferring groups other than amino-acyl groups"/>
    <property type="evidence" value="ECO:0007669"/>
    <property type="project" value="UniProtKB-ARBA"/>
</dbReference>
<reference evidence="4" key="2">
    <citation type="submission" date="2021-12" db="EMBL/GenBank/DDBJ databases">
        <title>Resequencing data analysis of finger millet.</title>
        <authorList>
            <person name="Hatakeyama M."/>
            <person name="Aluri S."/>
            <person name="Balachadran M.T."/>
            <person name="Sivarajan S.R."/>
            <person name="Poveda L."/>
            <person name="Shimizu-Inatsugi R."/>
            <person name="Schlapbach R."/>
            <person name="Sreeman S.M."/>
            <person name="Shimizu K.K."/>
        </authorList>
    </citation>
    <scope>NUCLEOTIDE SEQUENCE</scope>
</reference>
<evidence type="ECO:0000313" key="4">
    <source>
        <dbReference type="EMBL" id="GJN25673.1"/>
    </source>
</evidence>
<name>A0AAV5ET92_ELECO</name>
<dbReference type="AlphaFoldDB" id="A0AAV5ET92"/>
<keyword evidence="5" id="KW-1185">Reference proteome</keyword>
<organism evidence="4 5">
    <name type="scientific">Eleusine coracana subsp. coracana</name>
    <dbReference type="NCBI Taxonomy" id="191504"/>
    <lineage>
        <taxon>Eukaryota</taxon>
        <taxon>Viridiplantae</taxon>
        <taxon>Streptophyta</taxon>
        <taxon>Embryophyta</taxon>
        <taxon>Tracheophyta</taxon>
        <taxon>Spermatophyta</taxon>
        <taxon>Magnoliopsida</taxon>
        <taxon>Liliopsida</taxon>
        <taxon>Poales</taxon>
        <taxon>Poaceae</taxon>
        <taxon>PACMAD clade</taxon>
        <taxon>Chloridoideae</taxon>
        <taxon>Cynodonteae</taxon>
        <taxon>Eleusininae</taxon>
        <taxon>Eleusine</taxon>
    </lineage>
</organism>
<accession>A0AAV5ET92</accession>